<dbReference type="AlphaFoldDB" id="A0A2U3QJ31"/>
<dbReference type="EMBL" id="OUUY01000102">
    <property type="protein sequence ID" value="SPQ01417.1"/>
    <property type="molecule type" value="Genomic_DNA"/>
</dbReference>
<accession>A0A2U3QJ31</accession>
<proteinExistence type="predicted"/>
<organism evidence="1 2">
    <name type="scientific">Candidatus Sulfobium mesophilum</name>
    <dbReference type="NCBI Taxonomy" id="2016548"/>
    <lineage>
        <taxon>Bacteria</taxon>
        <taxon>Pseudomonadati</taxon>
        <taxon>Nitrospirota</taxon>
        <taxon>Nitrospiria</taxon>
        <taxon>Nitrospirales</taxon>
        <taxon>Nitrospiraceae</taxon>
        <taxon>Candidatus Sulfobium</taxon>
    </lineage>
</organism>
<dbReference type="Proteomes" id="UP000245125">
    <property type="component" value="Unassembled WGS sequence"/>
</dbReference>
<sequence>MRAFIIITNNSPSKNGMLLSMLSAFGSIESIGVAQDVVEAVGIIQLRYPNTLIFTRRIVEEKGQSYLASILETDGSFIMIPNDLQFKDRCIYIGIDFSVAEQIEWVLNKIGETLHEYQHFIAK</sequence>
<evidence type="ECO:0000313" key="2">
    <source>
        <dbReference type="Proteomes" id="UP000245125"/>
    </source>
</evidence>
<name>A0A2U3QJ31_9BACT</name>
<reference evidence="2" key="1">
    <citation type="submission" date="2018-03" db="EMBL/GenBank/DDBJ databases">
        <authorList>
            <person name="Zecchin S."/>
        </authorList>
    </citation>
    <scope>NUCLEOTIDE SEQUENCE [LARGE SCALE GENOMIC DNA]</scope>
</reference>
<evidence type="ECO:0000313" key="1">
    <source>
        <dbReference type="EMBL" id="SPQ01417.1"/>
    </source>
</evidence>
<keyword evidence="2" id="KW-1185">Reference proteome</keyword>
<gene>
    <name evidence="1" type="ORF">NBG4_540001</name>
</gene>
<protein>
    <submittedName>
        <fullName evidence="1">Uncharacterized protein</fullName>
    </submittedName>
</protein>